<proteinExistence type="predicted"/>
<reference evidence="3" key="1">
    <citation type="submission" date="2016-10" db="EMBL/GenBank/DDBJ databases">
        <authorList>
            <person name="Varghese N."/>
            <person name="Submissions S."/>
        </authorList>
    </citation>
    <scope>NUCLEOTIDE SEQUENCE [LARGE SCALE GENOMIC DNA]</scope>
    <source>
        <strain evidence="3">DSM 25329</strain>
    </source>
</reference>
<accession>A0A1G7EQW4</accession>
<gene>
    <name evidence="2" type="ORF">SAMN04487996_106141</name>
</gene>
<feature type="chain" id="PRO_5011712473" evidence="1">
    <location>
        <begin position="22"/>
        <end position="248"/>
    </location>
</feature>
<feature type="signal peptide" evidence="1">
    <location>
        <begin position="1"/>
        <end position="21"/>
    </location>
</feature>
<evidence type="ECO:0000313" key="2">
    <source>
        <dbReference type="EMBL" id="SDE66009.1"/>
    </source>
</evidence>
<keyword evidence="1" id="KW-0732">Signal</keyword>
<keyword evidence="3" id="KW-1185">Reference proteome</keyword>
<sequence>MLKKILGSIGLAVLLPLGCLAQISEGTKQSIATGKGLNVPRSGVFWTSPTEQPGVIGDFYIDSLWRDGDVKLVKPVAQIGGLESDTIAGVEIRYNVLNDELEVLADKAKKDIRVIRGSQLKSFKTNNGLGEVEYVNLASFDPNGEAKGFGAVLASGKITFARVYKTKITKPNYNPGFGTGEKNTVVRLTTDYYLLSGSGVQKISLSKKSLLAAMADKKQEVEQYLKESNPDLKDEAQVASLIQFYNSK</sequence>
<evidence type="ECO:0000313" key="3">
    <source>
        <dbReference type="Proteomes" id="UP000198748"/>
    </source>
</evidence>
<protein>
    <submittedName>
        <fullName evidence="2">Uncharacterized protein</fullName>
    </submittedName>
</protein>
<evidence type="ECO:0000256" key="1">
    <source>
        <dbReference type="SAM" id="SignalP"/>
    </source>
</evidence>
<dbReference type="RefSeq" id="WP_090149276.1">
    <property type="nucleotide sequence ID" value="NZ_FNAN01000006.1"/>
</dbReference>
<dbReference type="AlphaFoldDB" id="A0A1G7EQW4"/>
<name>A0A1G7EQW4_9BACT</name>
<organism evidence="2 3">
    <name type="scientific">Dyadobacter soli</name>
    <dbReference type="NCBI Taxonomy" id="659014"/>
    <lineage>
        <taxon>Bacteria</taxon>
        <taxon>Pseudomonadati</taxon>
        <taxon>Bacteroidota</taxon>
        <taxon>Cytophagia</taxon>
        <taxon>Cytophagales</taxon>
        <taxon>Spirosomataceae</taxon>
        <taxon>Dyadobacter</taxon>
    </lineage>
</organism>
<dbReference type="STRING" id="659014.SAMN04487996_106141"/>
<dbReference type="EMBL" id="FNAN01000006">
    <property type="protein sequence ID" value="SDE66009.1"/>
    <property type="molecule type" value="Genomic_DNA"/>
</dbReference>
<dbReference type="OrthoDB" id="759189at2"/>
<dbReference type="Proteomes" id="UP000198748">
    <property type="component" value="Unassembled WGS sequence"/>
</dbReference>